<dbReference type="InterPro" id="IPR009045">
    <property type="entry name" value="Zn_M74/Hedgehog-like"/>
</dbReference>
<evidence type="ECO:0000259" key="2">
    <source>
        <dbReference type="Pfam" id="PF26571"/>
    </source>
</evidence>
<gene>
    <name evidence="3" type="ORF">BCR15_12465</name>
</gene>
<comment type="caution">
    <text evidence="3">The sequence shown here is derived from an EMBL/GenBank/DDBJ whole genome shotgun (WGS) entry which is preliminary data.</text>
</comment>
<evidence type="ECO:0000313" key="4">
    <source>
        <dbReference type="Proteomes" id="UP000093501"/>
    </source>
</evidence>
<dbReference type="SUPFAM" id="SSF55166">
    <property type="entry name" value="Hedgehog/DD-peptidase"/>
    <property type="match status" value="1"/>
</dbReference>
<dbReference type="EMBL" id="MBQD01000003">
    <property type="protein sequence ID" value="OCL37062.1"/>
    <property type="molecule type" value="Genomic_DNA"/>
</dbReference>
<dbReference type="Proteomes" id="UP000093501">
    <property type="component" value="Unassembled WGS sequence"/>
</dbReference>
<dbReference type="InterPro" id="IPR058593">
    <property type="entry name" value="ARB_07466-like_C"/>
</dbReference>
<accession>A0A1C0AS27</accession>
<proteinExistence type="predicted"/>
<keyword evidence="4" id="KW-1185">Reference proteome</keyword>
<evidence type="ECO:0000256" key="1">
    <source>
        <dbReference type="SAM" id="MobiDB-lite"/>
    </source>
</evidence>
<organism evidence="3 4">
    <name type="scientific">Tessaracoccus lapidicaptus</name>
    <dbReference type="NCBI Taxonomy" id="1427523"/>
    <lineage>
        <taxon>Bacteria</taxon>
        <taxon>Bacillati</taxon>
        <taxon>Actinomycetota</taxon>
        <taxon>Actinomycetes</taxon>
        <taxon>Propionibacteriales</taxon>
        <taxon>Propionibacteriaceae</taxon>
        <taxon>Tessaracoccus</taxon>
    </lineage>
</organism>
<feature type="compositionally biased region" description="Low complexity" evidence="1">
    <location>
        <begin position="55"/>
        <end position="68"/>
    </location>
</feature>
<dbReference type="AlphaFoldDB" id="A0A1C0AS27"/>
<reference evidence="4" key="1">
    <citation type="submission" date="2016-07" db="EMBL/GenBank/DDBJ databases">
        <authorList>
            <person name="Florea S."/>
            <person name="Webb J.S."/>
            <person name="Jaromczyk J."/>
            <person name="Schardl C.L."/>
        </authorList>
    </citation>
    <scope>NUCLEOTIDE SEQUENCE [LARGE SCALE GENOMIC DNA]</scope>
    <source>
        <strain evidence="4">IPBSL-7</strain>
    </source>
</reference>
<sequence length="196" mass="20661">MNVRTGPGTGYDARTTIAAGADVAITAWAVEGWRQVVLSDRAGWIKESFLSTEKPAAPAPTTASRSESGSGGGGSGFSSEPCADAAGIESGLTTRTRAVLRAVCAEFPKVDSYGGYRSDGGSYHSTGQAIDVMVSGEYGWQIARWARANASALGVIEVIYSQQIWTAQRAGDGWRGMEDRGSVTANHYDHVHISVR</sequence>
<dbReference type="Gene3D" id="2.30.30.40">
    <property type="entry name" value="SH3 Domains"/>
    <property type="match status" value="1"/>
</dbReference>
<feature type="domain" description="ARB-07466-like C-terminal" evidence="2">
    <location>
        <begin position="89"/>
        <end position="188"/>
    </location>
</feature>
<feature type="region of interest" description="Disordered" evidence="1">
    <location>
        <begin position="55"/>
        <end position="80"/>
    </location>
</feature>
<name>A0A1C0AS27_9ACTN</name>
<dbReference type="Pfam" id="PF26571">
    <property type="entry name" value="VldE"/>
    <property type="match status" value="1"/>
</dbReference>
<protein>
    <recommendedName>
        <fullName evidence="2">ARB-07466-like C-terminal domain-containing protein</fullName>
    </recommendedName>
</protein>
<evidence type="ECO:0000313" key="3">
    <source>
        <dbReference type="EMBL" id="OCL37062.1"/>
    </source>
</evidence>